<dbReference type="RefSeq" id="WP_343823875.1">
    <property type="nucleotide sequence ID" value="NZ_BAAACI010000001.1"/>
</dbReference>
<sequence length="97" mass="10868">MSDKLKKVKEKVIYGLDLPVDVALSLPKITVIARKEVTVENHKGIIKFSDNELVINTCLGALKILGEDFEIIFVGGTTITLSGYFKSMVYEIYEEDQ</sequence>
<evidence type="ECO:0000313" key="1">
    <source>
        <dbReference type="EMBL" id="GAA0768158.1"/>
    </source>
</evidence>
<keyword evidence="2" id="KW-1185">Reference proteome</keyword>
<dbReference type="Pfam" id="PF07873">
    <property type="entry name" value="YabP"/>
    <property type="match status" value="1"/>
</dbReference>
<dbReference type="NCBIfam" id="TIGR02856">
    <property type="entry name" value="spore_yqfC"/>
    <property type="match status" value="1"/>
</dbReference>
<dbReference type="Proteomes" id="UP001501047">
    <property type="component" value="Unassembled WGS sequence"/>
</dbReference>
<dbReference type="InterPro" id="IPR022477">
    <property type="entry name" value="Spore_YqfC"/>
</dbReference>
<dbReference type="InterPro" id="IPR022476">
    <property type="entry name" value="Spore_YabP/YqfC"/>
</dbReference>
<protein>
    <submittedName>
        <fullName evidence="1">Sporulation protein YqfC</fullName>
    </submittedName>
</protein>
<comment type="caution">
    <text evidence="1">The sequence shown here is derived from an EMBL/GenBank/DDBJ whole genome shotgun (WGS) entry which is preliminary data.</text>
</comment>
<evidence type="ECO:0000313" key="2">
    <source>
        <dbReference type="Proteomes" id="UP001501047"/>
    </source>
</evidence>
<reference evidence="1 2" key="1">
    <citation type="journal article" date="2019" name="Int. J. Syst. Evol. Microbiol.">
        <title>The Global Catalogue of Microorganisms (GCM) 10K type strain sequencing project: providing services to taxonomists for standard genome sequencing and annotation.</title>
        <authorList>
            <consortium name="The Broad Institute Genomics Platform"/>
            <consortium name="The Broad Institute Genome Sequencing Center for Infectious Disease"/>
            <person name="Wu L."/>
            <person name="Ma J."/>
        </authorList>
    </citation>
    <scope>NUCLEOTIDE SEQUENCE [LARGE SCALE GENOMIC DNA]</scope>
    <source>
        <strain evidence="1 2">JCM 1417</strain>
    </source>
</reference>
<dbReference type="EMBL" id="BAAACI010000001">
    <property type="protein sequence ID" value="GAA0768158.1"/>
    <property type="molecule type" value="Genomic_DNA"/>
</dbReference>
<accession>A0ABN1KJH3</accession>
<gene>
    <name evidence="1" type="primary">yqfC</name>
    <name evidence="1" type="ORF">GCM10008908_08130</name>
</gene>
<name>A0ABN1KJH3_CLOSU</name>
<organism evidence="1 2">
    <name type="scientific">Clostridium subterminale</name>
    <dbReference type="NCBI Taxonomy" id="1550"/>
    <lineage>
        <taxon>Bacteria</taxon>
        <taxon>Bacillati</taxon>
        <taxon>Bacillota</taxon>
        <taxon>Clostridia</taxon>
        <taxon>Eubacteriales</taxon>
        <taxon>Clostridiaceae</taxon>
        <taxon>Clostridium</taxon>
    </lineage>
</organism>
<proteinExistence type="predicted"/>